<evidence type="ECO:0000313" key="4">
    <source>
        <dbReference type="Proteomes" id="UP000178305"/>
    </source>
</evidence>
<accession>A0A1F6AU66</accession>
<keyword evidence="1" id="KW-1133">Transmembrane helix</keyword>
<feature type="transmembrane region" description="Helical" evidence="1">
    <location>
        <begin position="46"/>
        <end position="62"/>
    </location>
</feature>
<dbReference type="PANTHER" id="PTHR39430:SF1">
    <property type="entry name" value="PROTEASE"/>
    <property type="match status" value="1"/>
</dbReference>
<dbReference type="InterPro" id="IPR003675">
    <property type="entry name" value="Rce1/LyrA-like_dom"/>
</dbReference>
<feature type="domain" description="CAAX prenyl protease 2/Lysostaphin resistance protein A-like" evidence="2">
    <location>
        <begin position="122"/>
        <end position="220"/>
    </location>
</feature>
<protein>
    <recommendedName>
        <fullName evidence="2">CAAX prenyl protease 2/Lysostaphin resistance protein A-like domain-containing protein</fullName>
    </recommendedName>
</protein>
<dbReference type="EMBL" id="MFJY01000020">
    <property type="protein sequence ID" value="OGG28219.1"/>
    <property type="molecule type" value="Genomic_DNA"/>
</dbReference>
<dbReference type="AlphaFoldDB" id="A0A1F6AU66"/>
<evidence type="ECO:0000256" key="1">
    <source>
        <dbReference type="SAM" id="Phobius"/>
    </source>
</evidence>
<evidence type="ECO:0000313" key="3">
    <source>
        <dbReference type="EMBL" id="OGG28219.1"/>
    </source>
</evidence>
<dbReference type="Pfam" id="PF02517">
    <property type="entry name" value="Rce1-like"/>
    <property type="match status" value="1"/>
</dbReference>
<comment type="caution">
    <text evidence="3">The sequence shown here is derived from an EMBL/GenBank/DDBJ whole genome shotgun (WGS) entry which is preliminary data.</text>
</comment>
<organism evidence="3 4">
    <name type="scientific">Candidatus Gottesmanbacteria bacterium RIFCSPLOWO2_01_FULL_48_11</name>
    <dbReference type="NCBI Taxonomy" id="1798395"/>
    <lineage>
        <taxon>Bacteria</taxon>
        <taxon>Candidatus Gottesmaniibacteriota</taxon>
    </lineage>
</organism>
<dbReference type="PANTHER" id="PTHR39430">
    <property type="entry name" value="MEMBRANE-ASSOCIATED PROTEASE-RELATED"/>
    <property type="match status" value="1"/>
</dbReference>
<gene>
    <name evidence="3" type="ORF">A3A64_00560</name>
</gene>
<evidence type="ECO:0000259" key="2">
    <source>
        <dbReference type="Pfam" id="PF02517"/>
    </source>
</evidence>
<dbReference type="GO" id="GO:0004175">
    <property type="term" value="F:endopeptidase activity"/>
    <property type="evidence" value="ECO:0007669"/>
    <property type="project" value="UniProtKB-ARBA"/>
</dbReference>
<proteinExistence type="predicted"/>
<name>A0A1F6AU66_9BACT</name>
<feature type="transmembrane region" description="Helical" evidence="1">
    <location>
        <begin position="208"/>
        <end position="225"/>
    </location>
</feature>
<sequence length="226" mass="25544">MAKKGSMASVIEKKSSWTVYHLWGWILLVWSLYRRFLKLPEWADEFIFKPLVFVAPVLWYVRTIEKRKLESIGLTGKNFFSSLYIGLGFGFVFALEGIAANAIKYGKIQITPIAVFEQYGMGLLILLSLATAISEEILSRGFVFSRILERTKNLPVAAILSTALFVLLHVPILVTSLKLQGVTLVMFFVTDIVLGLANSLLYYNTRSLVAPILVHIFWNMTVALYL</sequence>
<dbReference type="Proteomes" id="UP000178305">
    <property type="component" value="Unassembled WGS sequence"/>
</dbReference>
<feature type="transmembrane region" description="Helical" evidence="1">
    <location>
        <begin position="115"/>
        <end position="134"/>
    </location>
</feature>
<feature type="transmembrane region" description="Helical" evidence="1">
    <location>
        <begin position="154"/>
        <end position="174"/>
    </location>
</feature>
<feature type="transmembrane region" description="Helical" evidence="1">
    <location>
        <begin position="17"/>
        <end position="34"/>
    </location>
</feature>
<feature type="transmembrane region" description="Helical" evidence="1">
    <location>
        <begin position="181"/>
        <end position="202"/>
    </location>
</feature>
<keyword evidence="1" id="KW-0472">Membrane</keyword>
<reference evidence="3 4" key="1">
    <citation type="journal article" date="2016" name="Nat. Commun.">
        <title>Thousands of microbial genomes shed light on interconnected biogeochemical processes in an aquifer system.</title>
        <authorList>
            <person name="Anantharaman K."/>
            <person name="Brown C.T."/>
            <person name="Hug L.A."/>
            <person name="Sharon I."/>
            <person name="Castelle C.J."/>
            <person name="Probst A.J."/>
            <person name="Thomas B.C."/>
            <person name="Singh A."/>
            <person name="Wilkins M.J."/>
            <person name="Karaoz U."/>
            <person name="Brodie E.L."/>
            <person name="Williams K.H."/>
            <person name="Hubbard S.S."/>
            <person name="Banfield J.F."/>
        </authorList>
    </citation>
    <scope>NUCLEOTIDE SEQUENCE [LARGE SCALE GENOMIC DNA]</scope>
</reference>
<dbReference type="GO" id="GO:0080120">
    <property type="term" value="P:CAAX-box protein maturation"/>
    <property type="evidence" value="ECO:0007669"/>
    <property type="project" value="UniProtKB-ARBA"/>
</dbReference>
<keyword evidence="1" id="KW-0812">Transmembrane</keyword>
<feature type="transmembrane region" description="Helical" evidence="1">
    <location>
        <begin position="82"/>
        <end position="103"/>
    </location>
</feature>